<dbReference type="AlphaFoldDB" id="A0ABD2YBF0"/>
<evidence type="ECO:0000313" key="3">
    <source>
        <dbReference type="EMBL" id="KAL3504331.1"/>
    </source>
</evidence>
<feature type="signal peptide" evidence="2">
    <location>
        <begin position="1"/>
        <end position="25"/>
    </location>
</feature>
<feature type="compositionally biased region" description="Acidic residues" evidence="1">
    <location>
        <begin position="186"/>
        <end position="198"/>
    </location>
</feature>
<feature type="region of interest" description="Disordered" evidence="1">
    <location>
        <begin position="151"/>
        <end position="198"/>
    </location>
</feature>
<evidence type="ECO:0000256" key="2">
    <source>
        <dbReference type="SAM" id="SignalP"/>
    </source>
</evidence>
<protein>
    <submittedName>
        <fullName evidence="3">Uncharacterized protein</fullName>
    </submittedName>
</protein>
<feature type="compositionally biased region" description="Acidic residues" evidence="1">
    <location>
        <begin position="164"/>
        <end position="174"/>
    </location>
</feature>
<organism evidence="3 4">
    <name type="scientific">Cinchona calisaya</name>
    <dbReference type="NCBI Taxonomy" id="153742"/>
    <lineage>
        <taxon>Eukaryota</taxon>
        <taxon>Viridiplantae</taxon>
        <taxon>Streptophyta</taxon>
        <taxon>Embryophyta</taxon>
        <taxon>Tracheophyta</taxon>
        <taxon>Spermatophyta</taxon>
        <taxon>Magnoliopsida</taxon>
        <taxon>eudicotyledons</taxon>
        <taxon>Gunneridae</taxon>
        <taxon>Pentapetalae</taxon>
        <taxon>asterids</taxon>
        <taxon>lamiids</taxon>
        <taxon>Gentianales</taxon>
        <taxon>Rubiaceae</taxon>
        <taxon>Cinchonoideae</taxon>
        <taxon>Cinchoneae</taxon>
        <taxon>Cinchona</taxon>
    </lineage>
</organism>
<proteinExistence type="predicted"/>
<comment type="caution">
    <text evidence="3">The sequence shown here is derived from an EMBL/GenBank/DDBJ whole genome shotgun (WGS) entry which is preliminary data.</text>
</comment>
<sequence length="198" mass="22910">MVSNLLIRILCNLILKTLVPGGIDGKGDLLLSGSKGFQQDLRSWVEMGIDGHVADPALDLTIQYCELVIEKTLLAIHKEAMVNQKNRDPYVVLNLITEAFRKEKEATERVNEKLLDHIVKEKQRLQWSWNDWDKECVILRKKIKEQEEEIKELKRSCSGTNPEENLENDLEENFGDNLEVDHVTNIEDDPKEDSNEEW</sequence>
<dbReference type="EMBL" id="JBJUIK010000014">
    <property type="protein sequence ID" value="KAL3504331.1"/>
    <property type="molecule type" value="Genomic_DNA"/>
</dbReference>
<keyword evidence="4" id="KW-1185">Reference proteome</keyword>
<dbReference type="Proteomes" id="UP001630127">
    <property type="component" value="Unassembled WGS sequence"/>
</dbReference>
<keyword evidence="2" id="KW-0732">Signal</keyword>
<evidence type="ECO:0000256" key="1">
    <source>
        <dbReference type="SAM" id="MobiDB-lite"/>
    </source>
</evidence>
<name>A0ABD2YBF0_9GENT</name>
<accession>A0ABD2YBF0</accession>
<feature type="chain" id="PRO_5044797281" evidence="2">
    <location>
        <begin position="26"/>
        <end position="198"/>
    </location>
</feature>
<gene>
    <name evidence="3" type="ORF">ACH5RR_034172</name>
</gene>
<reference evidence="3 4" key="1">
    <citation type="submission" date="2024-11" db="EMBL/GenBank/DDBJ databases">
        <title>A near-complete genome assembly of Cinchona calisaya.</title>
        <authorList>
            <person name="Lian D.C."/>
            <person name="Zhao X.W."/>
            <person name="Wei L."/>
        </authorList>
    </citation>
    <scope>NUCLEOTIDE SEQUENCE [LARGE SCALE GENOMIC DNA]</scope>
    <source>
        <tissue evidence="3">Nenye</tissue>
    </source>
</reference>
<evidence type="ECO:0000313" key="4">
    <source>
        <dbReference type="Proteomes" id="UP001630127"/>
    </source>
</evidence>